<dbReference type="Pfam" id="PF07949">
    <property type="entry name" value="YbbR"/>
    <property type="match status" value="3"/>
</dbReference>
<evidence type="ECO:0000313" key="1">
    <source>
        <dbReference type="EMBL" id="AST94093.1"/>
    </source>
</evidence>
<protein>
    <submittedName>
        <fullName evidence="1">YbbR-like domain-containing protein YbbR</fullName>
    </submittedName>
</protein>
<dbReference type="InterPro" id="IPR012505">
    <property type="entry name" value="YbbR"/>
</dbReference>
<dbReference type="KEGG" id="bcoh:BC6307_24005"/>
<dbReference type="AlphaFoldDB" id="A0A223KXF4"/>
<dbReference type="STRING" id="1314751.GCA_001591425_03846"/>
<gene>
    <name evidence="1" type="ORF">BC6307_24005</name>
</gene>
<reference evidence="1 2" key="1">
    <citation type="submission" date="2016-12" db="EMBL/GenBank/DDBJ databases">
        <title>The whole genome sequencing and assembly of Bacillus cohnii DSM 6307T strain.</title>
        <authorList>
            <person name="Lee Y.-J."/>
            <person name="Yi H."/>
            <person name="Bahn Y.-S."/>
            <person name="Kim J.F."/>
            <person name="Lee D.-W."/>
        </authorList>
    </citation>
    <scope>NUCLEOTIDE SEQUENCE [LARGE SCALE GENOMIC DNA]</scope>
    <source>
        <strain evidence="1 2">DSM 6307</strain>
    </source>
</reference>
<dbReference type="Gene3D" id="2.170.120.40">
    <property type="entry name" value="YbbR-like domain"/>
    <property type="match status" value="2"/>
</dbReference>
<dbReference type="PANTHER" id="PTHR37804:SF1">
    <property type="entry name" value="CDAA REGULATORY PROTEIN CDAR"/>
    <property type="match status" value="1"/>
</dbReference>
<organism evidence="1 2">
    <name type="scientific">Sutcliffiella cohnii</name>
    <dbReference type="NCBI Taxonomy" id="33932"/>
    <lineage>
        <taxon>Bacteria</taxon>
        <taxon>Bacillati</taxon>
        <taxon>Bacillota</taxon>
        <taxon>Bacilli</taxon>
        <taxon>Bacillales</taxon>
        <taxon>Bacillaceae</taxon>
        <taxon>Sutcliffiella</taxon>
    </lineage>
</organism>
<keyword evidence="2" id="KW-1185">Reference proteome</keyword>
<accession>A0A223KXF4</accession>
<evidence type="ECO:0000313" key="2">
    <source>
        <dbReference type="Proteomes" id="UP000215224"/>
    </source>
</evidence>
<dbReference type="Proteomes" id="UP000215224">
    <property type="component" value="Chromosome"/>
</dbReference>
<sequence length="413" mass="46009">MDKLFDNRWAMKIIALLLALTLYLSTNIDNTANQAETTAFPPLSNRDTETITDVSVSAYYDRENLVVSGIPQTVVVTMEGPTSIVKPAAVQREIEVFVNLTDLQIGTHEVQILYQNVSDKLDVIIEPAVANITIHEKVTRDFPVEVDFINRNKIEEGYQPEQPIVKPNVVKVTGAKELIDRIALVKARVDLDGINESLEAESTVTVYDRDGNVLNVEVEPPVVDVSVPITSPYKNVPFRVSRKGTLEDDLSITNIEPLTKEITIYGPKNVIDKIEFLDNISIDLSEITETTEIEVKVPVPEGVRRVVPETVSIRVEVEREEEKTFPNLSIRSVGLSDNLELNFLDPETGRLDLTVLGSPTVLADLRSNDMELYINVTDLGVGEHEVSLEVNGPQNVTWEVPQSTIKVNLTEKE</sequence>
<name>A0A223KXF4_9BACI</name>
<dbReference type="PANTHER" id="PTHR37804">
    <property type="entry name" value="CDAA REGULATORY PROTEIN CDAR"/>
    <property type="match status" value="1"/>
</dbReference>
<proteinExistence type="predicted"/>
<dbReference type="InterPro" id="IPR053154">
    <property type="entry name" value="c-di-AMP_regulator"/>
</dbReference>
<dbReference type="RefSeq" id="WP_066419770.1">
    <property type="nucleotide sequence ID" value="NZ_CP018866.1"/>
</dbReference>
<dbReference type="EMBL" id="CP018866">
    <property type="protein sequence ID" value="AST94093.1"/>
    <property type="molecule type" value="Genomic_DNA"/>
</dbReference>
<dbReference type="Gene3D" id="2.170.120.30">
    <property type="match status" value="2"/>
</dbReference>